<proteinExistence type="predicted"/>
<gene>
    <name evidence="2" type="ORF">WA026_003130</name>
</gene>
<comment type="caution">
    <text evidence="2">The sequence shown here is derived from an EMBL/GenBank/DDBJ whole genome shotgun (WGS) entry which is preliminary data.</text>
</comment>
<dbReference type="EMBL" id="JARQZJ010000001">
    <property type="protein sequence ID" value="KAK9869373.1"/>
    <property type="molecule type" value="Genomic_DNA"/>
</dbReference>
<evidence type="ECO:0000313" key="3">
    <source>
        <dbReference type="Proteomes" id="UP001431783"/>
    </source>
</evidence>
<reference evidence="2 3" key="1">
    <citation type="submission" date="2023-03" db="EMBL/GenBank/DDBJ databases">
        <title>Genome insight into feeding habits of ladybird beetles.</title>
        <authorList>
            <person name="Li H.-S."/>
            <person name="Huang Y.-H."/>
            <person name="Pang H."/>
        </authorList>
    </citation>
    <scope>NUCLEOTIDE SEQUENCE [LARGE SCALE GENOMIC DNA]</scope>
    <source>
        <strain evidence="2">SYSU_2023b</strain>
        <tissue evidence="2">Whole body</tissue>
    </source>
</reference>
<name>A0AAW1TM42_9CUCU</name>
<sequence>MNKNQEHSQVLYKNDVTYDSPSGRDPQFVYILQNKKEQQPKGSAGQGTSRAFLSVSRQSERINGRISAFISLKTGCNSDTKQAPDVLLAAY</sequence>
<organism evidence="2 3">
    <name type="scientific">Henosepilachna vigintioctopunctata</name>
    <dbReference type="NCBI Taxonomy" id="420089"/>
    <lineage>
        <taxon>Eukaryota</taxon>
        <taxon>Metazoa</taxon>
        <taxon>Ecdysozoa</taxon>
        <taxon>Arthropoda</taxon>
        <taxon>Hexapoda</taxon>
        <taxon>Insecta</taxon>
        <taxon>Pterygota</taxon>
        <taxon>Neoptera</taxon>
        <taxon>Endopterygota</taxon>
        <taxon>Coleoptera</taxon>
        <taxon>Polyphaga</taxon>
        <taxon>Cucujiformia</taxon>
        <taxon>Coccinelloidea</taxon>
        <taxon>Coccinellidae</taxon>
        <taxon>Epilachninae</taxon>
        <taxon>Epilachnini</taxon>
        <taxon>Henosepilachna</taxon>
    </lineage>
</organism>
<dbReference type="Proteomes" id="UP001431783">
    <property type="component" value="Unassembled WGS sequence"/>
</dbReference>
<evidence type="ECO:0000313" key="2">
    <source>
        <dbReference type="EMBL" id="KAK9869373.1"/>
    </source>
</evidence>
<dbReference type="AlphaFoldDB" id="A0AAW1TM42"/>
<evidence type="ECO:0000256" key="1">
    <source>
        <dbReference type="SAM" id="MobiDB-lite"/>
    </source>
</evidence>
<keyword evidence="3" id="KW-1185">Reference proteome</keyword>
<protein>
    <submittedName>
        <fullName evidence="2">Uncharacterized protein</fullName>
    </submittedName>
</protein>
<feature type="region of interest" description="Disordered" evidence="1">
    <location>
        <begin position="1"/>
        <end position="23"/>
    </location>
</feature>
<accession>A0AAW1TM42</accession>